<proteinExistence type="predicted"/>
<accession>M1D4S8</accession>
<evidence type="ECO:0000313" key="2">
    <source>
        <dbReference type="EnsemblPlants" id="PGSC0003DMT400081440"/>
    </source>
</evidence>
<reference evidence="2" key="2">
    <citation type="submission" date="2015-06" db="UniProtKB">
        <authorList>
            <consortium name="EnsemblPlants"/>
        </authorList>
    </citation>
    <scope>IDENTIFICATION</scope>
    <source>
        <strain evidence="2">DM1-3 516 R44</strain>
    </source>
</reference>
<keyword evidence="3" id="KW-1185">Reference proteome</keyword>
<name>M1D4S8_SOLTU</name>
<dbReference type="PaxDb" id="4113-PGSC0003DMT400081440"/>
<dbReference type="Proteomes" id="UP000011115">
    <property type="component" value="Unassembled WGS sequence"/>
</dbReference>
<evidence type="ECO:0000313" key="3">
    <source>
        <dbReference type="Proteomes" id="UP000011115"/>
    </source>
</evidence>
<dbReference type="Gramene" id="PGSC0003DMT400081440">
    <property type="protein sequence ID" value="PGSC0003DMT400081440"/>
    <property type="gene ID" value="PGSC0003DMG400031839"/>
</dbReference>
<dbReference type="InParanoid" id="M1D4S8"/>
<organism evidence="2 3">
    <name type="scientific">Solanum tuberosum</name>
    <name type="common">Potato</name>
    <dbReference type="NCBI Taxonomy" id="4113"/>
    <lineage>
        <taxon>Eukaryota</taxon>
        <taxon>Viridiplantae</taxon>
        <taxon>Streptophyta</taxon>
        <taxon>Embryophyta</taxon>
        <taxon>Tracheophyta</taxon>
        <taxon>Spermatophyta</taxon>
        <taxon>Magnoliopsida</taxon>
        <taxon>eudicotyledons</taxon>
        <taxon>Gunneridae</taxon>
        <taxon>Pentapetalae</taxon>
        <taxon>asterids</taxon>
        <taxon>lamiids</taxon>
        <taxon>Solanales</taxon>
        <taxon>Solanaceae</taxon>
        <taxon>Solanoideae</taxon>
        <taxon>Solaneae</taxon>
        <taxon>Solanum</taxon>
    </lineage>
</organism>
<protein>
    <submittedName>
        <fullName evidence="2">RING-H2 finger protein ATL2</fullName>
    </submittedName>
</protein>
<sequence length="107" mass="11433">MVELGLCKSGSCNETETTYRYTHSENNDYIWAKPDPFLHFQIPPSTQGIRLEDCKIPHRKRKQGVILAAKGQALEKKKKLQLVKPESGGGSDGGGRGGGGHGGGGIG</sequence>
<evidence type="ECO:0000256" key="1">
    <source>
        <dbReference type="SAM" id="MobiDB-lite"/>
    </source>
</evidence>
<dbReference type="AlphaFoldDB" id="M1D4S8"/>
<reference evidence="3" key="1">
    <citation type="journal article" date="2011" name="Nature">
        <title>Genome sequence and analysis of the tuber crop potato.</title>
        <authorList>
            <consortium name="The Potato Genome Sequencing Consortium"/>
        </authorList>
    </citation>
    <scope>NUCLEOTIDE SEQUENCE [LARGE SCALE GENOMIC DNA]</scope>
    <source>
        <strain evidence="3">cv. DM1-3 516 R44</strain>
    </source>
</reference>
<dbReference type="HOGENOM" id="CLU_2214701_0_0_1"/>
<dbReference type="EnsemblPlants" id="PGSC0003DMT400081440">
    <property type="protein sequence ID" value="PGSC0003DMT400081440"/>
    <property type="gene ID" value="PGSC0003DMG400031839"/>
</dbReference>
<feature type="region of interest" description="Disordered" evidence="1">
    <location>
        <begin position="77"/>
        <end position="107"/>
    </location>
</feature>
<feature type="compositionally biased region" description="Gly residues" evidence="1">
    <location>
        <begin position="87"/>
        <end position="107"/>
    </location>
</feature>